<accession>A0A7H8TE87</accession>
<dbReference type="InterPro" id="IPR050039">
    <property type="entry name" value="MAB_1171c-like"/>
</dbReference>
<keyword evidence="4" id="KW-1185">Reference proteome</keyword>
<organism evidence="3 4">
    <name type="scientific">Streptomyces chartreusis</name>
    <dbReference type="NCBI Taxonomy" id="1969"/>
    <lineage>
        <taxon>Bacteria</taxon>
        <taxon>Bacillati</taxon>
        <taxon>Actinomycetota</taxon>
        <taxon>Actinomycetes</taxon>
        <taxon>Kitasatosporales</taxon>
        <taxon>Streptomycetaceae</taxon>
        <taxon>Streptomyces</taxon>
    </lineage>
</organism>
<feature type="transmembrane region" description="Helical" evidence="1">
    <location>
        <begin position="215"/>
        <end position="236"/>
    </location>
</feature>
<evidence type="ECO:0000259" key="2">
    <source>
        <dbReference type="Pfam" id="PF20182"/>
    </source>
</evidence>
<proteinExistence type="predicted"/>
<feature type="transmembrane region" description="Helical" evidence="1">
    <location>
        <begin position="104"/>
        <end position="125"/>
    </location>
</feature>
<sequence length="408" mass="43742">MNGLLGYVSCAVLWLVLVVKAPDLVRHRDDPYLRTICAVLGLGGLCFLLGAPPTVGAVNRLGQIPNLAAPLTYAAITAYSAASQILVVLWRGGPGVHRTARRWVLAYTGVVLCIAVLFLLGDAPVERREDLDTYYATTPYLREMILLYLLGHLTAVSVTGVSALRWAREVRGPLRAGLIMLGAGAVCGAGYSLSKLVAVAARWSGQDWPSLGTDVAQAAAGLGALLTAAGVLIPVAGPRLAEWRRAWRTYVRLAPLERELDDILARRRLRLPRPRWSSPATRLVWRQTSIHNGLSHLDAHLDRELYDETREAALRTTGDPERAAATAWAAVISAAARVCLTDHDGGATDPAPWRAVRRPGYAGESEWFQERAPGTDALVRIADALAGSPLVRATAGAPAIAAERSSAV</sequence>
<keyword evidence="1" id="KW-1133">Transmembrane helix</keyword>
<dbReference type="NCBIfam" id="NF042915">
    <property type="entry name" value="MAB_1171c_fam"/>
    <property type="match status" value="1"/>
</dbReference>
<keyword evidence="1" id="KW-0472">Membrane</keyword>
<feature type="transmembrane region" description="Helical" evidence="1">
    <location>
        <begin position="145"/>
        <end position="166"/>
    </location>
</feature>
<keyword evidence="1" id="KW-0812">Transmembrane</keyword>
<feature type="domain" description="DUF6545" evidence="2">
    <location>
        <begin position="242"/>
        <end position="368"/>
    </location>
</feature>
<evidence type="ECO:0000313" key="3">
    <source>
        <dbReference type="EMBL" id="QKZ21809.1"/>
    </source>
</evidence>
<feature type="transmembrane region" description="Helical" evidence="1">
    <location>
        <begin position="32"/>
        <end position="51"/>
    </location>
</feature>
<dbReference type="Proteomes" id="UP000509418">
    <property type="component" value="Chromosome"/>
</dbReference>
<evidence type="ECO:0000313" key="4">
    <source>
        <dbReference type="Proteomes" id="UP000509418"/>
    </source>
</evidence>
<feature type="transmembrane region" description="Helical" evidence="1">
    <location>
        <begin position="71"/>
        <end position="92"/>
    </location>
</feature>
<dbReference type="Pfam" id="PF20182">
    <property type="entry name" value="DUF6545"/>
    <property type="match status" value="1"/>
</dbReference>
<dbReference type="AlphaFoldDB" id="A0A7H8TE87"/>
<feature type="transmembrane region" description="Helical" evidence="1">
    <location>
        <begin position="6"/>
        <end position="25"/>
    </location>
</feature>
<dbReference type="RefSeq" id="WP_176577272.1">
    <property type="nucleotide sequence ID" value="NZ_CBDRGH010000002.1"/>
</dbReference>
<protein>
    <recommendedName>
        <fullName evidence="2">DUF6545 domain-containing protein</fullName>
    </recommendedName>
</protein>
<evidence type="ECO:0000256" key="1">
    <source>
        <dbReference type="SAM" id="Phobius"/>
    </source>
</evidence>
<gene>
    <name evidence="3" type="ORF">HUT05_33375</name>
</gene>
<dbReference type="InterPro" id="IPR046675">
    <property type="entry name" value="DUF6545"/>
</dbReference>
<dbReference type="EMBL" id="CP056041">
    <property type="protein sequence ID" value="QKZ21809.1"/>
    <property type="molecule type" value="Genomic_DNA"/>
</dbReference>
<feature type="transmembrane region" description="Helical" evidence="1">
    <location>
        <begin position="178"/>
        <end position="203"/>
    </location>
</feature>
<name>A0A7H8TE87_STRCX</name>
<reference evidence="3 4" key="1">
    <citation type="submission" date="2020-06" db="EMBL/GenBank/DDBJ databases">
        <title>Genome mining for natural products.</title>
        <authorList>
            <person name="Zhang B."/>
            <person name="Shi J."/>
            <person name="Ge H."/>
        </authorList>
    </citation>
    <scope>NUCLEOTIDE SEQUENCE [LARGE SCALE GENOMIC DNA]</scope>
    <source>
        <strain evidence="3 4">NA02069</strain>
    </source>
</reference>